<dbReference type="Proteomes" id="UP000183561">
    <property type="component" value="Unassembled WGS sequence"/>
</dbReference>
<dbReference type="RefSeq" id="WP_307718330.1">
    <property type="nucleotide sequence ID" value="NZ_FNSV01000007.1"/>
</dbReference>
<evidence type="ECO:0000256" key="1">
    <source>
        <dbReference type="SAM" id="MobiDB-lite"/>
    </source>
</evidence>
<name>A0A1H5ESF7_9NOCA</name>
<accession>A0A1H5ESF7</accession>
<proteinExistence type="predicted"/>
<keyword evidence="3" id="KW-1185">Reference proteome</keyword>
<feature type="region of interest" description="Disordered" evidence="1">
    <location>
        <begin position="116"/>
        <end position="150"/>
    </location>
</feature>
<protein>
    <submittedName>
        <fullName evidence="2">Uncharacterized protein</fullName>
    </submittedName>
</protein>
<organism evidence="2 3">
    <name type="scientific">Rhodococcus koreensis</name>
    <dbReference type="NCBI Taxonomy" id="99653"/>
    <lineage>
        <taxon>Bacteria</taxon>
        <taxon>Bacillati</taxon>
        <taxon>Actinomycetota</taxon>
        <taxon>Actinomycetes</taxon>
        <taxon>Mycobacteriales</taxon>
        <taxon>Nocardiaceae</taxon>
        <taxon>Rhodococcus</taxon>
    </lineage>
</organism>
<feature type="compositionally biased region" description="Polar residues" evidence="1">
    <location>
        <begin position="116"/>
        <end position="137"/>
    </location>
</feature>
<feature type="compositionally biased region" description="Basic and acidic residues" evidence="1">
    <location>
        <begin position="138"/>
        <end position="150"/>
    </location>
</feature>
<evidence type="ECO:0000313" key="2">
    <source>
        <dbReference type="EMBL" id="SED94025.1"/>
    </source>
</evidence>
<reference evidence="3" key="1">
    <citation type="submission" date="2016-10" db="EMBL/GenBank/DDBJ databases">
        <authorList>
            <person name="Varghese N."/>
            <person name="Submissions S."/>
        </authorList>
    </citation>
    <scope>NUCLEOTIDE SEQUENCE [LARGE SCALE GENOMIC DNA]</scope>
    <source>
        <strain evidence="3">DSM 44498</strain>
    </source>
</reference>
<dbReference type="InterPro" id="IPR036890">
    <property type="entry name" value="HATPase_C_sf"/>
</dbReference>
<dbReference type="EMBL" id="FNSV01000007">
    <property type="protein sequence ID" value="SED94025.1"/>
    <property type="molecule type" value="Genomic_DNA"/>
</dbReference>
<gene>
    <name evidence="2" type="ORF">SAMN04490239_9336</name>
</gene>
<sequence>MLGPIVLPKAVARINYRLVHNPLQLIEDVAISQLDEAAPTRLAYEQFLIGCDRTAAHLLGDPGATARAAAVHAHTAAVRLILARPASSPPGGRHPPRLPPCTIPPPTLAVTVVGTSCPGTESSPRNYVNRSRPGTRTTGDKAHRAGGSRVDEMSCRMAKYGEPVRLRVPADFDQLPVVRALTRTLAVVADITLAADEVCTQLIASARPGSDLHCTITPAEHRLRITIAAHMEHPGVPRRQGIGWHVLDTLTDSLSVSENPADTDPTGWDVVVDFVKHRAIEIGLTQDRGQPALTCPSASRSASPGTCTG</sequence>
<evidence type="ECO:0000313" key="3">
    <source>
        <dbReference type="Proteomes" id="UP000183561"/>
    </source>
</evidence>
<dbReference type="Gene3D" id="3.30.565.10">
    <property type="entry name" value="Histidine kinase-like ATPase, C-terminal domain"/>
    <property type="match status" value="1"/>
</dbReference>
<dbReference type="AlphaFoldDB" id="A0A1H5ESF7"/>